<reference evidence="8" key="3">
    <citation type="submission" date="2018-10" db="EMBL/GenBank/DDBJ databases">
        <authorList>
            <person name="Whitman W."/>
            <person name="Huntemann M."/>
            <person name="Clum A."/>
            <person name="Pillay M."/>
            <person name="Palaniappan K."/>
            <person name="Varghese N."/>
            <person name="Mikhailova N."/>
            <person name="Stamatis D."/>
            <person name="Reddy T."/>
            <person name="Daum C."/>
            <person name="Shapiro N."/>
            <person name="Ivanova N."/>
            <person name="Kyrpides N."/>
            <person name="Woyke T."/>
        </authorList>
    </citation>
    <scope>NUCLEOTIDE SEQUENCE</scope>
    <source>
        <strain evidence="8">CGMCC 1.10124</strain>
    </source>
</reference>
<feature type="transmembrane region" description="Helical" evidence="5">
    <location>
        <begin position="20"/>
        <end position="38"/>
    </location>
</feature>
<feature type="transmembrane region" description="Helical" evidence="5">
    <location>
        <begin position="327"/>
        <end position="346"/>
    </location>
</feature>
<dbReference type="GO" id="GO:0006874">
    <property type="term" value="P:intracellular calcium ion homeostasis"/>
    <property type="evidence" value="ECO:0007669"/>
    <property type="project" value="TreeGrafter"/>
</dbReference>
<dbReference type="RefSeq" id="WP_121920743.1">
    <property type="nucleotide sequence ID" value="NZ_CP034145.1"/>
</dbReference>
<evidence type="ECO:0000313" key="8">
    <source>
        <dbReference type="EMBL" id="RMB13679.1"/>
    </source>
</evidence>
<keyword evidence="10" id="KW-1185">Reference proteome</keyword>
<feature type="transmembrane region" description="Helical" evidence="5">
    <location>
        <begin position="223"/>
        <end position="243"/>
    </location>
</feature>
<evidence type="ECO:0000256" key="5">
    <source>
        <dbReference type="SAM" id="Phobius"/>
    </source>
</evidence>
<evidence type="ECO:0000313" key="9">
    <source>
        <dbReference type="Proteomes" id="UP000277326"/>
    </source>
</evidence>
<feature type="transmembrane region" description="Helical" evidence="5">
    <location>
        <begin position="93"/>
        <end position="120"/>
    </location>
</feature>
<protein>
    <submittedName>
        <fullName evidence="8">Cation:H+ antiporter</fullName>
    </submittedName>
    <submittedName>
        <fullName evidence="7">Sodium:calcium antiporter</fullName>
    </submittedName>
</protein>
<keyword evidence="2 5" id="KW-0812">Transmembrane</keyword>
<dbReference type="PANTHER" id="PTHR10846:SF8">
    <property type="entry name" value="INNER MEMBRANE PROTEIN YRBG"/>
    <property type="match status" value="1"/>
</dbReference>
<dbReference type="KEGG" id="haer:DU502_06790"/>
<dbReference type="EMBL" id="CP034145">
    <property type="protein sequence ID" value="AZH25099.1"/>
    <property type="molecule type" value="Genomic_DNA"/>
</dbReference>
<proteinExistence type="predicted"/>
<feature type="transmembrane region" description="Helical" evidence="5">
    <location>
        <begin position="367"/>
        <end position="389"/>
    </location>
</feature>
<keyword evidence="4 5" id="KW-0472">Membrane</keyword>
<dbReference type="GeneID" id="38470978"/>
<organism evidence="8 9">
    <name type="scientific">Haloplanus aerogenes</name>
    <dbReference type="NCBI Taxonomy" id="660522"/>
    <lineage>
        <taxon>Archaea</taxon>
        <taxon>Methanobacteriati</taxon>
        <taxon>Methanobacteriota</taxon>
        <taxon>Stenosarchaea group</taxon>
        <taxon>Halobacteria</taxon>
        <taxon>Halobacteriales</taxon>
        <taxon>Haloferacaceae</taxon>
        <taxon>Haloplanus</taxon>
    </lineage>
</organism>
<dbReference type="OrthoDB" id="212994at2157"/>
<evidence type="ECO:0000313" key="10">
    <source>
        <dbReference type="Proteomes" id="UP000282007"/>
    </source>
</evidence>
<dbReference type="GO" id="GO:0005886">
    <property type="term" value="C:plasma membrane"/>
    <property type="evidence" value="ECO:0007669"/>
    <property type="project" value="TreeGrafter"/>
</dbReference>
<dbReference type="GO" id="GO:0008273">
    <property type="term" value="F:calcium, potassium:sodium antiporter activity"/>
    <property type="evidence" value="ECO:0007669"/>
    <property type="project" value="TreeGrafter"/>
</dbReference>
<feature type="transmembrane region" description="Helical" evidence="5">
    <location>
        <begin position="141"/>
        <end position="158"/>
    </location>
</feature>
<keyword evidence="3 5" id="KW-1133">Transmembrane helix</keyword>
<dbReference type="InterPro" id="IPR004481">
    <property type="entry name" value="K/Na/Ca-exchanger"/>
</dbReference>
<sequence>MSASPLTLVVGQLLPPTVTNLTLLVVSFMLLLLGAEIFTNGVEWLGHRLGVSESATGSILAAVGTALPETMIPVIAILQAVMGSGSQEAADAVGVGAILGAPFMLSTIAMFLVGASVLYFSGRRNFGAQMHFNEEATQRDLSFFLVGYTLAFLAAIITNELFGIAIGILLVLLYLVYLVLSLRSGELVEGEELEELHLGELVEGLSERLTSGKTGNHADDPNTVLVVLQTLGALGIIIAGAHMFVGQTTWVSEEILNIPAAVIALLIAPLATELPEKFNSIIWISRDKDTLALGNISGAMAFQGTLPVTLGILFTSWDLSLTWGTTGFLNAFSAILAIISGSILYLRARNIKEGNMSPYPFLIGGAFYALFLVVLLYHVFVIGISAAGAGH</sequence>
<reference evidence="8 9" key="1">
    <citation type="journal article" date="2015" name="Stand. Genomic Sci.">
        <title>Genomic Encyclopedia of Bacterial and Archaeal Type Strains, Phase III: the genomes of soil and plant-associated and newly described type strains.</title>
        <authorList>
            <person name="Whitman W.B."/>
            <person name="Woyke T."/>
            <person name="Klenk H.P."/>
            <person name="Zhou Y."/>
            <person name="Lilburn T.G."/>
            <person name="Beck B.J."/>
            <person name="De Vos P."/>
            <person name="Vandamme P."/>
            <person name="Eisen J.A."/>
            <person name="Garrity G."/>
            <person name="Hugenholtz P."/>
            <person name="Kyrpides N.C."/>
        </authorList>
    </citation>
    <scope>NUCLEOTIDE SEQUENCE [LARGE SCALE GENOMIC DNA]</scope>
    <source>
        <strain evidence="8 9">CGMCC 1.10124</strain>
    </source>
</reference>
<feature type="transmembrane region" description="Helical" evidence="5">
    <location>
        <begin position="164"/>
        <end position="182"/>
    </location>
</feature>
<accession>A0A3M0D320</accession>
<dbReference type="Proteomes" id="UP000282007">
    <property type="component" value="Chromosome"/>
</dbReference>
<feature type="transmembrane region" description="Helical" evidence="5">
    <location>
        <begin position="255"/>
        <end position="272"/>
    </location>
</feature>
<dbReference type="Pfam" id="PF01699">
    <property type="entry name" value="Na_Ca_ex"/>
    <property type="match status" value="2"/>
</dbReference>
<feature type="transmembrane region" description="Helical" evidence="5">
    <location>
        <begin position="59"/>
        <end position="81"/>
    </location>
</feature>
<name>A0A3M0D320_9EURY</name>
<dbReference type="EMBL" id="REFS01000004">
    <property type="protein sequence ID" value="RMB13679.1"/>
    <property type="molecule type" value="Genomic_DNA"/>
</dbReference>
<evidence type="ECO:0000256" key="1">
    <source>
        <dbReference type="ARBA" id="ARBA00004141"/>
    </source>
</evidence>
<dbReference type="Gene3D" id="1.20.1420.30">
    <property type="entry name" value="NCX, central ion-binding region"/>
    <property type="match status" value="1"/>
</dbReference>
<evidence type="ECO:0000259" key="6">
    <source>
        <dbReference type="Pfam" id="PF01699"/>
    </source>
</evidence>
<reference evidence="7 10" key="2">
    <citation type="submission" date="2018-07" db="EMBL/GenBank/DDBJ databases">
        <title>Genome sequences of Haloplanus aerogenes JCM 16430T.</title>
        <authorList>
            <person name="Kim Y.B."/>
            <person name="Roh S.W."/>
        </authorList>
    </citation>
    <scope>NUCLEOTIDE SEQUENCE [LARGE SCALE GENOMIC DNA]</scope>
    <source>
        <strain evidence="7 10">JCM 16430</strain>
    </source>
</reference>
<dbReference type="AlphaFoldDB" id="A0A3M0D320"/>
<dbReference type="Proteomes" id="UP000277326">
    <property type="component" value="Unassembled WGS sequence"/>
</dbReference>
<dbReference type="GO" id="GO:0005262">
    <property type="term" value="F:calcium channel activity"/>
    <property type="evidence" value="ECO:0007669"/>
    <property type="project" value="TreeGrafter"/>
</dbReference>
<gene>
    <name evidence="8" type="ORF">ATH50_2118</name>
    <name evidence="7" type="ORF">DU502_06790</name>
</gene>
<dbReference type="InterPro" id="IPR044880">
    <property type="entry name" value="NCX_ion-bd_dom_sf"/>
</dbReference>
<feature type="domain" description="Sodium/calcium exchanger membrane region" evidence="6">
    <location>
        <begin position="21"/>
        <end position="182"/>
    </location>
</feature>
<dbReference type="PANTHER" id="PTHR10846">
    <property type="entry name" value="SODIUM/POTASSIUM/CALCIUM EXCHANGER"/>
    <property type="match status" value="1"/>
</dbReference>
<dbReference type="InterPro" id="IPR004837">
    <property type="entry name" value="NaCa_Exmemb"/>
</dbReference>
<evidence type="ECO:0000256" key="2">
    <source>
        <dbReference type="ARBA" id="ARBA00022692"/>
    </source>
</evidence>
<evidence type="ECO:0000256" key="4">
    <source>
        <dbReference type="ARBA" id="ARBA00023136"/>
    </source>
</evidence>
<feature type="domain" description="Sodium/calcium exchanger membrane region" evidence="6">
    <location>
        <begin position="228"/>
        <end position="377"/>
    </location>
</feature>
<evidence type="ECO:0000256" key="3">
    <source>
        <dbReference type="ARBA" id="ARBA00022989"/>
    </source>
</evidence>
<evidence type="ECO:0000313" key="7">
    <source>
        <dbReference type="EMBL" id="AZH25099.1"/>
    </source>
</evidence>
<feature type="transmembrane region" description="Helical" evidence="5">
    <location>
        <begin position="293"/>
        <end position="315"/>
    </location>
</feature>
<comment type="subcellular location">
    <subcellularLocation>
        <location evidence="1">Membrane</location>
        <topology evidence="1">Multi-pass membrane protein</topology>
    </subcellularLocation>
</comment>